<dbReference type="HOGENOM" id="CLU_046066_1_3_1"/>
<dbReference type="Gene3D" id="3.40.50.1820">
    <property type="entry name" value="alpha/beta hydrolase"/>
    <property type="match status" value="1"/>
</dbReference>
<dbReference type="AlphaFoldDB" id="S3CQ93"/>
<organism evidence="2 3">
    <name type="scientific">Glarea lozoyensis (strain ATCC 20868 / MF5171)</name>
    <dbReference type="NCBI Taxonomy" id="1116229"/>
    <lineage>
        <taxon>Eukaryota</taxon>
        <taxon>Fungi</taxon>
        <taxon>Dikarya</taxon>
        <taxon>Ascomycota</taxon>
        <taxon>Pezizomycotina</taxon>
        <taxon>Leotiomycetes</taxon>
        <taxon>Helotiales</taxon>
        <taxon>Helotiaceae</taxon>
        <taxon>Glarea</taxon>
    </lineage>
</organism>
<dbReference type="EMBL" id="KE145368">
    <property type="protein sequence ID" value="EPE28647.1"/>
    <property type="molecule type" value="Genomic_DNA"/>
</dbReference>
<dbReference type="Pfam" id="PF12697">
    <property type="entry name" value="Abhydrolase_6"/>
    <property type="match status" value="1"/>
</dbReference>
<feature type="domain" description="AB hydrolase-1" evidence="1">
    <location>
        <begin position="7"/>
        <end position="239"/>
    </location>
</feature>
<dbReference type="SUPFAM" id="SSF53474">
    <property type="entry name" value="alpha/beta-Hydrolases"/>
    <property type="match status" value="1"/>
</dbReference>
<dbReference type="InterPro" id="IPR029058">
    <property type="entry name" value="AB_hydrolase_fold"/>
</dbReference>
<evidence type="ECO:0000259" key="1">
    <source>
        <dbReference type="Pfam" id="PF12697"/>
    </source>
</evidence>
<dbReference type="GeneID" id="19468815"/>
<proteinExistence type="predicted"/>
<dbReference type="PANTHER" id="PTHR37017:SF10">
    <property type="entry name" value="AB HYDROLASE-1 DOMAIN-CONTAINING PROTEIN"/>
    <property type="match status" value="1"/>
</dbReference>
<dbReference type="Proteomes" id="UP000016922">
    <property type="component" value="Unassembled WGS sequence"/>
</dbReference>
<evidence type="ECO:0000313" key="3">
    <source>
        <dbReference type="Proteomes" id="UP000016922"/>
    </source>
</evidence>
<dbReference type="OMA" id="MTVPFDY"/>
<keyword evidence="3" id="KW-1185">Reference proteome</keyword>
<dbReference type="eggNOG" id="ENOG502SH4N">
    <property type="taxonomic scope" value="Eukaryota"/>
</dbReference>
<evidence type="ECO:0000313" key="2">
    <source>
        <dbReference type="EMBL" id="EPE28647.1"/>
    </source>
</evidence>
<dbReference type="InterPro" id="IPR000073">
    <property type="entry name" value="AB_hydrolase_1"/>
</dbReference>
<name>S3CQ93_GLAL2</name>
<reference evidence="2 3" key="1">
    <citation type="journal article" date="2013" name="BMC Genomics">
        <title>Genomics-driven discovery of the pneumocandin biosynthetic gene cluster in the fungus Glarea lozoyensis.</title>
        <authorList>
            <person name="Chen L."/>
            <person name="Yue Q."/>
            <person name="Zhang X."/>
            <person name="Xiang M."/>
            <person name="Wang C."/>
            <person name="Li S."/>
            <person name="Che Y."/>
            <person name="Ortiz-Lopez F.J."/>
            <person name="Bills G.F."/>
            <person name="Liu X."/>
            <person name="An Z."/>
        </authorList>
    </citation>
    <scope>NUCLEOTIDE SEQUENCE [LARGE SCALE GENOMIC DNA]</scope>
    <source>
        <strain evidence="3">ATCC 20868 / MF5171</strain>
    </source>
</reference>
<sequence>MTSKPTILLIGGGWHFPISYSKLTQALETAGYEVHVPLHPSMNGARPPTASLAEDTAATRTYAVNLIEKGHTIAALMHSYGGQVGTNALHGLGTTSRASQGLTGGVSHLIYMTAFALPENGSMAGKVEEMGDSALMPLAFDFADDKTVVSRDPKMLIVGPGDEEEIEAYVSTFGRWNGQAMYDTIERCAWREIPVSFVVTTMDMTVPVTYQRSMIEYIRGEGVQVGVFEVETGHCPGLTGTGEVVGFVGEILGR</sequence>
<dbReference type="InterPro" id="IPR052897">
    <property type="entry name" value="Sec-Metab_Biosynth_Hydrolase"/>
</dbReference>
<gene>
    <name evidence="2" type="ORF">GLAREA_09768</name>
</gene>
<dbReference type="OrthoDB" id="408373at2759"/>
<dbReference type="KEGG" id="glz:GLAREA_09768"/>
<dbReference type="RefSeq" id="XP_008084555.1">
    <property type="nucleotide sequence ID" value="XM_008086364.1"/>
</dbReference>
<dbReference type="GO" id="GO:0016787">
    <property type="term" value="F:hydrolase activity"/>
    <property type="evidence" value="ECO:0007669"/>
    <property type="project" value="UniProtKB-KW"/>
</dbReference>
<keyword evidence="2" id="KW-0378">Hydrolase</keyword>
<accession>S3CQ93</accession>
<protein>
    <submittedName>
        <fullName evidence="2">Alpha/beta-Hydrolase</fullName>
    </submittedName>
</protein>
<dbReference type="PANTHER" id="PTHR37017">
    <property type="entry name" value="AB HYDROLASE-1 DOMAIN-CONTAINING PROTEIN-RELATED"/>
    <property type="match status" value="1"/>
</dbReference>